<gene>
    <name evidence="1" type="ORF">AYBTSS11_LOCUS221</name>
</gene>
<organism evidence="1 2">
    <name type="scientific">Sphenostylis stenocarpa</name>
    <dbReference type="NCBI Taxonomy" id="92480"/>
    <lineage>
        <taxon>Eukaryota</taxon>
        <taxon>Viridiplantae</taxon>
        <taxon>Streptophyta</taxon>
        <taxon>Embryophyta</taxon>
        <taxon>Tracheophyta</taxon>
        <taxon>Spermatophyta</taxon>
        <taxon>Magnoliopsida</taxon>
        <taxon>eudicotyledons</taxon>
        <taxon>Gunneridae</taxon>
        <taxon>Pentapetalae</taxon>
        <taxon>rosids</taxon>
        <taxon>fabids</taxon>
        <taxon>Fabales</taxon>
        <taxon>Fabaceae</taxon>
        <taxon>Papilionoideae</taxon>
        <taxon>50 kb inversion clade</taxon>
        <taxon>NPAAA clade</taxon>
        <taxon>indigoferoid/millettioid clade</taxon>
        <taxon>Phaseoleae</taxon>
        <taxon>Sphenostylis</taxon>
    </lineage>
</organism>
<evidence type="ECO:0000313" key="2">
    <source>
        <dbReference type="Proteomes" id="UP001189624"/>
    </source>
</evidence>
<sequence>MLAALRCVSSLVTACSTLLVTTCSTSLAVARSMLLIVACSTSLTAAHRLSLATCYPACALGACHYTSCLYLRWSLSPFDYC</sequence>
<dbReference type="EMBL" id="OY731398">
    <property type="protein sequence ID" value="CAJ1785868.1"/>
    <property type="molecule type" value="Genomic_DNA"/>
</dbReference>
<evidence type="ECO:0000313" key="1">
    <source>
        <dbReference type="EMBL" id="CAJ1785868.1"/>
    </source>
</evidence>
<dbReference type="Gramene" id="rna-AYBTSS11_LOCUS221">
    <property type="protein sequence ID" value="CAJ1785868.1"/>
    <property type="gene ID" value="gene-AYBTSS11_LOCUS221"/>
</dbReference>
<protein>
    <submittedName>
        <fullName evidence="1">Uncharacterized protein</fullName>
    </submittedName>
</protein>
<keyword evidence="2" id="KW-1185">Reference proteome</keyword>
<reference evidence="1" key="1">
    <citation type="submission" date="2023-10" db="EMBL/GenBank/DDBJ databases">
        <authorList>
            <person name="Domelevo Entfellner J.-B."/>
        </authorList>
    </citation>
    <scope>NUCLEOTIDE SEQUENCE</scope>
</reference>
<accession>A0AA86RSG2</accession>
<name>A0AA86RSG2_9FABA</name>
<dbReference type="Proteomes" id="UP001189624">
    <property type="component" value="Chromosome 1"/>
</dbReference>
<dbReference type="AlphaFoldDB" id="A0AA86RSG2"/>
<proteinExistence type="predicted"/>